<evidence type="ECO:0000313" key="3">
    <source>
        <dbReference type="Proteomes" id="UP000306918"/>
    </source>
</evidence>
<name>A0A4S8HXG1_9BACT</name>
<gene>
    <name evidence="2" type="ORF">FAM09_10900</name>
</gene>
<evidence type="ECO:0000259" key="1">
    <source>
        <dbReference type="Pfam" id="PF00144"/>
    </source>
</evidence>
<dbReference type="OrthoDB" id="9793489at2"/>
<dbReference type="Pfam" id="PF00144">
    <property type="entry name" value="Beta-lactamase"/>
    <property type="match status" value="1"/>
</dbReference>
<dbReference type="Proteomes" id="UP000306918">
    <property type="component" value="Unassembled WGS sequence"/>
</dbReference>
<dbReference type="AlphaFoldDB" id="A0A4S8HXG1"/>
<protein>
    <submittedName>
        <fullName evidence="2">Beta-lactamase family protein</fullName>
    </submittedName>
</protein>
<feature type="domain" description="Beta-lactamase-related" evidence="1">
    <location>
        <begin position="31"/>
        <end position="103"/>
    </location>
</feature>
<evidence type="ECO:0000313" key="2">
    <source>
        <dbReference type="EMBL" id="THU40367.1"/>
    </source>
</evidence>
<dbReference type="Gene3D" id="3.40.710.10">
    <property type="entry name" value="DD-peptidase/beta-lactamase superfamily"/>
    <property type="match status" value="1"/>
</dbReference>
<dbReference type="InterPro" id="IPR012338">
    <property type="entry name" value="Beta-lactam/transpept-like"/>
</dbReference>
<proteinExistence type="predicted"/>
<dbReference type="InterPro" id="IPR001466">
    <property type="entry name" value="Beta-lactam-related"/>
</dbReference>
<organism evidence="2 3">
    <name type="scientific">Niastella caeni</name>
    <dbReference type="NCBI Taxonomy" id="2569763"/>
    <lineage>
        <taxon>Bacteria</taxon>
        <taxon>Pseudomonadati</taxon>
        <taxon>Bacteroidota</taxon>
        <taxon>Chitinophagia</taxon>
        <taxon>Chitinophagales</taxon>
        <taxon>Chitinophagaceae</taxon>
        <taxon>Niastella</taxon>
    </lineage>
</organism>
<sequence>MNFAAMPVSVSEKDYAVPGNNPLADTLDQRIEQLVRPYIQKGNTAGLVLAVIDHGKIRRYSYGTTDKNKNELPDLNKTIFEIGSVTKTFTSLFPAVLVGSGHLWGLTSNVN</sequence>
<reference evidence="2 3" key="1">
    <citation type="submission" date="2019-04" db="EMBL/GenBank/DDBJ databases">
        <title>Niastella caeni sp. nov., isolated from activated sludge.</title>
        <authorList>
            <person name="Sheng M."/>
        </authorList>
    </citation>
    <scope>NUCLEOTIDE SEQUENCE [LARGE SCALE GENOMIC DNA]</scope>
    <source>
        <strain evidence="2 3">HX-2-15</strain>
    </source>
</reference>
<dbReference type="SUPFAM" id="SSF56601">
    <property type="entry name" value="beta-lactamase/transpeptidase-like"/>
    <property type="match status" value="1"/>
</dbReference>
<comment type="caution">
    <text evidence="2">The sequence shown here is derived from an EMBL/GenBank/DDBJ whole genome shotgun (WGS) entry which is preliminary data.</text>
</comment>
<dbReference type="EMBL" id="STFF01000002">
    <property type="protein sequence ID" value="THU40367.1"/>
    <property type="molecule type" value="Genomic_DNA"/>
</dbReference>
<dbReference type="RefSeq" id="WP_136577120.1">
    <property type="nucleotide sequence ID" value="NZ_STFF01000002.1"/>
</dbReference>
<keyword evidence="3" id="KW-1185">Reference proteome</keyword>
<accession>A0A4S8HXG1</accession>